<accession>A0A8J2XCK2</accession>
<dbReference type="GO" id="GO:0005886">
    <property type="term" value="C:plasma membrane"/>
    <property type="evidence" value="ECO:0007669"/>
    <property type="project" value="UniProtKB-SubCell"/>
</dbReference>
<reference evidence="9" key="2">
    <citation type="submission" date="2020-09" db="EMBL/GenBank/DDBJ databases">
        <authorList>
            <person name="Sun Q."/>
            <person name="Zhou Y."/>
        </authorList>
    </citation>
    <scope>NUCLEOTIDE SEQUENCE</scope>
    <source>
        <strain evidence="9">CGMCC 1.12785</strain>
    </source>
</reference>
<evidence type="ECO:0000256" key="4">
    <source>
        <dbReference type="ARBA" id="ARBA00022692"/>
    </source>
</evidence>
<keyword evidence="5 7" id="KW-1133">Transmembrane helix</keyword>
<feature type="transmembrane region" description="Helical" evidence="7">
    <location>
        <begin position="27"/>
        <end position="48"/>
    </location>
</feature>
<dbReference type="InterPro" id="IPR010656">
    <property type="entry name" value="DctM"/>
</dbReference>
<feature type="transmembrane region" description="Helical" evidence="7">
    <location>
        <begin position="357"/>
        <end position="381"/>
    </location>
</feature>
<evidence type="ECO:0000256" key="6">
    <source>
        <dbReference type="ARBA" id="ARBA00023136"/>
    </source>
</evidence>
<dbReference type="InterPro" id="IPR004681">
    <property type="entry name" value="TRAP_DctM"/>
</dbReference>
<feature type="transmembrane region" description="Helical" evidence="7">
    <location>
        <begin position="309"/>
        <end position="327"/>
    </location>
</feature>
<keyword evidence="3" id="KW-0997">Cell inner membrane</keyword>
<evidence type="ECO:0000256" key="5">
    <source>
        <dbReference type="ARBA" id="ARBA00022989"/>
    </source>
</evidence>
<proteinExistence type="predicted"/>
<evidence type="ECO:0000256" key="1">
    <source>
        <dbReference type="ARBA" id="ARBA00004429"/>
    </source>
</evidence>
<name>A0A8J2XCK2_9MICO</name>
<dbReference type="Pfam" id="PF06808">
    <property type="entry name" value="DctM"/>
    <property type="match status" value="1"/>
</dbReference>
<feature type="transmembrane region" description="Helical" evidence="7">
    <location>
        <begin position="175"/>
        <end position="195"/>
    </location>
</feature>
<keyword evidence="2" id="KW-1003">Cell membrane</keyword>
<feature type="transmembrane region" description="Helical" evidence="7">
    <location>
        <begin position="393"/>
        <end position="421"/>
    </location>
</feature>
<dbReference type="PANTHER" id="PTHR33362">
    <property type="entry name" value="SIALIC ACID TRAP TRANSPORTER PERMEASE PROTEIN SIAT-RELATED"/>
    <property type="match status" value="1"/>
</dbReference>
<comment type="subcellular location">
    <subcellularLocation>
        <location evidence="1">Cell inner membrane</location>
        <topology evidence="1">Multi-pass membrane protein</topology>
    </subcellularLocation>
</comment>
<keyword evidence="4 7" id="KW-0812">Transmembrane</keyword>
<feature type="transmembrane region" description="Helical" evidence="7">
    <location>
        <begin position="240"/>
        <end position="256"/>
    </location>
</feature>
<dbReference type="PANTHER" id="PTHR33362:SF5">
    <property type="entry name" value="C4-DICARBOXYLATE TRAP TRANSPORTER LARGE PERMEASE PROTEIN DCTM"/>
    <property type="match status" value="1"/>
</dbReference>
<keyword evidence="6 7" id="KW-0472">Membrane</keyword>
<dbReference type="AlphaFoldDB" id="A0A8J2XCK2"/>
<feature type="transmembrane region" description="Helical" evidence="7">
    <location>
        <begin position="142"/>
        <end position="163"/>
    </location>
</feature>
<organism evidence="9 10">
    <name type="scientific">Sediminivirga luteola</name>
    <dbReference type="NCBI Taxonomy" id="1774748"/>
    <lineage>
        <taxon>Bacteria</taxon>
        <taxon>Bacillati</taxon>
        <taxon>Actinomycetota</taxon>
        <taxon>Actinomycetes</taxon>
        <taxon>Micrococcales</taxon>
        <taxon>Brevibacteriaceae</taxon>
        <taxon>Sediminivirga</taxon>
    </lineage>
</organism>
<feature type="transmembrane region" description="Helical" evidence="7">
    <location>
        <begin position="215"/>
        <end position="234"/>
    </location>
</feature>
<evidence type="ECO:0000259" key="8">
    <source>
        <dbReference type="Pfam" id="PF06808"/>
    </source>
</evidence>
<evidence type="ECO:0000313" key="9">
    <source>
        <dbReference type="EMBL" id="GGA04001.1"/>
    </source>
</evidence>
<protein>
    <submittedName>
        <fullName evidence="9">C4-dicarboxylate ABC transporter permease</fullName>
    </submittedName>
</protein>
<dbReference type="PIRSF" id="PIRSF006066">
    <property type="entry name" value="HI0050"/>
    <property type="match status" value="1"/>
</dbReference>
<feature type="transmembrane region" description="Helical" evidence="7">
    <location>
        <begin position="96"/>
        <end position="121"/>
    </location>
</feature>
<feature type="transmembrane region" description="Helical" evidence="7">
    <location>
        <begin position="60"/>
        <end position="81"/>
    </location>
</feature>
<evidence type="ECO:0000256" key="7">
    <source>
        <dbReference type="SAM" id="Phobius"/>
    </source>
</evidence>
<comment type="caution">
    <text evidence="9">The sequence shown here is derived from an EMBL/GenBank/DDBJ whole genome shotgun (WGS) entry which is preliminary data.</text>
</comment>
<evidence type="ECO:0000313" key="10">
    <source>
        <dbReference type="Proteomes" id="UP000616114"/>
    </source>
</evidence>
<keyword evidence="10" id="KW-1185">Reference proteome</keyword>
<sequence>MIVLIVSIVLLALILLRVPVAFSIMAASILGLGLLGGLSNVVGVFAVIPTSAVGSFSLSAIPLFILMAHLVLESGALGAVFDSARTLVGRVRGGTGIAAVVAGAGFASVSGSSTAAAATLAHTSTRTMVEEGYSQRLATGTVASAGTLAAMIPPSILLVFYAVTAETSIGETFMAGLLPGLLMATALGLTVYVMALRGHAPGAHRSPLAQKLRAVLGLAPVLLLFALVVGTVFFGVTTPTEAAAMGCLGGLILMIWRRRLTLDRLRAAILGSVVSSGMILAIIFAAYVFGHFLAESRMTPAIVDAVSALEVPSALIMALIVLLYLLLGFFMDQMAIIALTVPVTLPVVEALGYDPVWFGVLIILAAEIGLITPPLGLNSFVTARASGIRLETVFLGAVPFIAAMLIVVVLVFVFPEIALWIPGLMQ</sequence>
<dbReference type="RefSeq" id="WP_188549184.1">
    <property type="nucleotide sequence ID" value="NZ_BMFY01000001.1"/>
</dbReference>
<evidence type="ECO:0000256" key="2">
    <source>
        <dbReference type="ARBA" id="ARBA00022475"/>
    </source>
</evidence>
<dbReference type="EMBL" id="BMFY01000001">
    <property type="protein sequence ID" value="GGA04001.1"/>
    <property type="molecule type" value="Genomic_DNA"/>
</dbReference>
<feature type="transmembrane region" description="Helical" evidence="7">
    <location>
        <begin position="268"/>
        <end position="289"/>
    </location>
</feature>
<dbReference type="GO" id="GO:0022857">
    <property type="term" value="F:transmembrane transporter activity"/>
    <property type="evidence" value="ECO:0007669"/>
    <property type="project" value="TreeGrafter"/>
</dbReference>
<feature type="domain" description="TRAP C4-dicarboxylate transport system permease DctM subunit" evidence="8">
    <location>
        <begin position="8"/>
        <end position="417"/>
    </location>
</feature>
<dbReference type="Proteomes" id="UP000616114">
    <property type="component" value="Unassembled WGS sequence"/>
</dbReference>
<evidence type="ECO:0000256" key="3">
    <source>
        <dbReference type="ARBA" id="ARBA00022519"/>
    </source>
</evidence>
<dbReference type="NCBIfam" id="TIGR00786">
    <property type="entry name" value="dctM"/>
    <property type="match status" value="1"/>
</dbReference>
<feature type="transmembrane region" description="Helical" evidence="7">
    <location>
        <begin position="334"/>
        <end position="351"/>
    </location>
</feature>
<reference evidence="9" key="1">
    <citation type="journal article" date="2014" name="Int. J. Syst. Evol. Microbiol.">
        <title>Complete genome sequence of Corynebacterium casei LMG S-19264T (=DSM 44701T), isolated from a smear-ripened cheese.</title>
        <authorList>
            <consortium name="US DOE Joint Genome Institute (JGI-PGF)"/>
            <person name="Walter F."/>
            <person name="Albersmeier A."/>
            <person name="Kalinowski J."/>
            <person name="Ruckert C."/>
        </authorList>
    </citation>
    <scope>NUCLEOTIDE SEQUENCE</scope>
    <source>
        <strain evidence="9">CGMCC 1.12785</strain>
    </source>
</reference>
<gene>
    <name evidence="9" type="ORF">GCM10011333_03490</name>
</gene>